<accession>A0A8J5C4T1</accession>
<dbReference type="SUPFAM" id="SSF56219">
    <property type="entry name" value="DNase I-like"/>
    <property type="match status" value="1"/>
</dbReference>
<dbReference type="EMBL" id="JACMSC010000137">
    <property type="protein sequence ID" value="KAG6466652.1"/>
    <property type="molecule type" value="Genomic_DNA"/>
</dbReference>
<keyword evidence="2" id="KW-1185">Reference proteome</keyword>
<evidence type="ECO:0008006" key="3">
    <source>
        <dbReference type="Google" id="ProtNLM"/>
    </source>
</evidence>
<evidence type="ECO:0000313" key="1">
    <source>
        <dbReference type="EMBL" id="KAG6466652.1"/>
    </source>
</evidence>
<sequence length="271" mass="30843">MSGIIWNVRGFGNLATQRRALFLRRHHHLSFLAVLEPMVDLDCRYMARRMGFEEVVSNKSGKVWFFWDSTIACKVLFDHDQFLHLELSSQLFPSSMIVTVVYAKCTRLERSLLWESLEELRPEGDRLWLVGGDFNVISSMEEHSAGVLARPGAMEDFNNFIMLAGLVDVFGDHLSSGACITCPHLWSSCDSVAEGLLRFQRMGCGMWTLAQMQRRSIGVYLVWHVDRRGLHEAGGQGASGVLDMEEDFKDPFDGWERGEEYKVLSLQEEVA</sequence>
<dbReference type="PANTHER" id="PTHR35218:SF7">
    <property type="entry name" value="ENDONUCLEASE_EXONUCLEASE_PHOSPHATASE"/>
    <property type="match status" value="1"/>
</dbReference>
<reference evidence="1 2" key="1">
    <citation type="submission" date="2020-08" db="EMBL/GenBank/DDBJ databases">
        <title>Plant Genome Project.</title>
        <authorList>
            <person name="Zhang R.-G."/>
        </authorList>
    </citation>
    <scope>NUCLEOTIDE SEQUENCE [LARGE SCALE GENOMIC DNA]</scope>
    <source>
        <tissue evidence="1">Rhizome</tissue>
    </source>
</reference>
<proteinExistence type="predicted"/>
<dbReference type="AlphaFoldDB" id="A0A8J5C4T1"/>
<gene>
    <name evidence="1" type="ORF">ZIOFF_075556</name>
</gene>
<protein>
    <recommendedName>
        <fullName evidence="3">Endonuclease/exonuclease/phosphatase domain-containing protein</fullName>
    </recommendedName>
</protein>
<dbReference type="Gene3D" id="3.60.10.10">
    <property type="entry name" value="Endonuclease/exonuclease/phosphatase"/>
    <property type="match status" value="1"/>
</dbReference>
<dbReference type="InterPro" id="IPR036691">
    <property type="entry name" value="Endo/exonu/phosph_ase_sf"/>
</dbReference>
<comment type="caution">
    <text evidence="1">The sequence shown here is derived from an EMBL/GenBank/DDBJ whole genome shotgun (WGS) entry which is preliminary data.</text>
</comment>
<organism evidence="1 2">
    <name type="scientific">Zingiber officinale</name>
    <name type="common">Ginger</name>
    <name type="synonym">Amomum zingiber</name>
    <dbReference type="NCBI Taxonomy" id="94328"/>
    <lineage>
        <taxon>Eukaryota</taxon>
        <taxon>Viridiplantae</taxon>
        <taxon>Streptophyta</taxon>
        <taxon>Embryophyta</taxon>
        <taxon>Tracheophyta</taxon>
        <taxon>Spermatophyta</taxon>
        <taxon>Magnoliopsida</taxon>
        <taxon>Liliopsida</taxon>
        <taxon>Zingiberales</taxon>
        <taxon>Zingiberaceae</taxon>
        <taxon>Zingiber</taxon>
    </lineage>
</organism>
<dbReference type="PANTHER" id="PTHR35218">
    <property type="entry name" value="RNASE H DOMAIN-CONTAINING PROTEIN"/>
    <property type="match status" value="1"/>
</dbReference>
<evidence type="ECO:0000313" key="2">
    <source>
        <dbReference type="Proteomes" id="UP000734854"/>
    </source>
</evidence>
<name>A0A8J5C4T1_ZINOF</name>
<dbReference type="Proteomes" id="UP000734854">
    <property type="component" value="Unassembled WGS sequence"/>
</dbReference>